<evidence type="ECO:0000256" key="1">
    <source>
        <dbReference type="SAM" id="MobiDB-lite"/>
    </source>
</evidence>
<feature type="region of interest" description="Disordered" evidence="1">
    <location>
        <begin position="372"/>
        <end position="485"/>
    </location>
</feature>
<feature type="region of interest" description="Disordered" evidence="1">
    <location>
        <begin position="1107"/>
        <end position="1126"/>
    </location>
</feature>
<feature type="region of interest" description="Disordered" evidence="1">
    <location>
        <begin position="908"/>
        <end position="929"/>
    </location>
</feature>
<dbReference type="Pfam" id="PF00855">
    <property type="entry name" value="PWWP"/>
    <property type="match status" value="1"/>
</dbReference>
<feature type="compositionally biased region" description="Basic residues" evidence="1">
    <location>
        <begin position="1143"/>
        <end position="1160"/>
    </location>
</feature>
<dbReference type="EMBL" id="JXXN02002311">
    <property type="protein sequence ID" value="THD23144.1"/>
    <property type="molecule type" value="Genomic_DNA"/>
</dbReference>
<feature type="compositionally biased region" description="Polar residues" evidence="1">
    <location>
        <begin position="1057"/>
        <end position="1066"/>
    </location>
</feature>
<dbReference type="InterPro" id="IPR000313">
    <property type="entry name" value="PWWP_dom"/>
</dbReference>
<feature type="region of interest" description="Disordered" evidence="1">
    <location>
        <begin position="1141"/>
        <end position="1166"/>
    </location>
</feature>
<feature type="region of interest" description="Disordered" evidence="1">
    <location>
        <begin position="155"/>
        <end position="182"/>
    </location>
</feature>
<feature type="compositionally biased region" description="Low complexity" evidence="1">
    <location>
        <begin position="589"/>
        <end position="618"/>
    </location>
</feature>
<feature type="compositionally biased region" description="Basic and acidic residues" evidence="1">
    <location>
        <begin position="556"/>
        <end position="581"/>
    </location>
</feature>
<keyword evidence="4" id="KW-1185">Reference proteome</keyword>
<feature type="compositionally biased region" description="Polar residues" evidence="1">
    <location>
        <begin position="1113"/>
        <end position="1126"/>
    </location>
</feature>
<evidence type="ECO:0000313" key="3">
    <source>
        <dbReference type="EMBL" id="THD23144.1"/>
    </source>
</evidence>
<feature type="compositionally biased region" description="Polar residues" evidence="1">
    <location>
        <begin position="1191"/>
        <end position="1205"/>
    </location>
</feature>
<feature type="compositionally biased region" description="Polar residues" evidence="1">
    <location>
        <begin position="155"/>
        <end position="180"/>
    </location>
</feature>
<feature type="compositionally biased region" description="Polar residues" evidence="1">
    <location>
        <begin position="413"/>
        <end position="422"/>
    </location>
</feature>
<feature type="domain" description="PWWP" evidence="2">
    <location>
        <begin position="812"/>
        <end position="884"/>
    </location>
</feature>
<dbReference type="PROSITE" id="PS50812">
    <property type="entry name" value="PWWP"/>
    <property type="match status" value="1"/>
</dbReference>
<reference evidence="3" key="1">
    <citation type="submission" date="2019-03" db="EMBL/GenBank/DDBJ databases">
        <title>Improved annotation for the trematode Fasciola hepatica.</title>
        <authorList>
            <person name="Choi Y.-J."/>
            <person name="Martin J."/>
            <person name="Mitreva M."/>
        </authorList>
    </citation>
    <scope>NUCLEOTIDE SEQUENCE [LARGE SCALE GENOMIC DNA]</scope>
</reference>
<sequence length="1435" mass="154619">MATSPSAGGVQWRKGEFVSVEVVESSADLMSVKFMANGKLYRGILLQEEPSHYGVNPERIRGAPFWPPLNSTGISLKTIPCSTERYSYKFEGQPSALTVFQPEVIKRSNRNQPAPQLSRILRPRRFVCRKCKKAYHVEEDNGIEMSSTALSLQIERSSQDGVTASSDNEATQVPSPNSAISKVLRGSRSKWALTDDNSQMQSIRRVAPSIIPKLNDDYGLSGRESEADSNSDEAVVVRQKKMGSIERTSTHDEPSMPAMKSTIPTKRKAESVSKTNRSKKVRKGTLCQPSLSNITSTVKACDSIERTATDAADEDVSLTLVSDSVTADLKPQLPAQCTENSLAVHKPDNAIVRKNRIKAQYVSVATPFRFPPSRSSKPNLFVNNPFGTGIKEKSTTPKRTRNTESSPKKSKSDTGVGSPITSRKTDMSSLCDPCGSKKTESSSVRSRTRGRSTQSMQSSTTVNPTSPKGSMGSSSSLPPSSSEHNTASVGDVVYGLCSTESITLTVKCDANVDTAFSTNPCLQSKMNPPNALLLQASSHISTQSSESVDGGNCRSRSMDYEKPKNRWIREARARRSQEERAPGLTVTNPSITTASLPSSSSSDAAISSSNGLSSPTLSRLRMRSGDVGLGSLSPSANVSPKAPSVTKKRNSVALGLNEDGSNMLSDEVTVKPLAAPTTCSPRGAPGNSDASSVSLPVLKIKINRQRQPSCSSSSNAQYEVVELQVHDLEQTAVCKGHSQDLVGTTSCAAADMDTDKTESKPAAFYNGSPATGDASPTLSANSLHKDICSTKAPGLGRLVKRCKLPDGVVFRVGDLVWSKLSGWPYWPAQITSIHQSVVDEQEINPDVIQQSDTKSIVYTACLHWFAWHQVSYMTCDKLYHFMQHYRRFDNKRKRGVFRQAVNEACQAADEKRNEISSSSDADSGLENENVDIHPHNITWGLHVSPRSLELSSGPVKLGQELTTVALATSSTTDNLPPKEASPPSEVTTTTTVADVSQLVGSSIPVYSSQAKQHQSSGPVRRGTSRGRVRGIRGRRRGQSVSSGLGQTSFRNPPSFLSPPQNDTKTPYDQFDEMDAVQAPVPFRRKNTLSTRGRGTFSKTGVVADPVLEDSTNKDNPLQTVSAPPASTGSLKIKLSTAHLRLPVGKKRRSAKPKVSRRRTKSIPEVGNAVASIESSALSAQSVSSVVSSNSDQAGPNPNQLPTTILPNYEEPSQAILSQFPHVFPDLRPGTLSDAVEIPTFSEDESEEENTGRLIIDPEVVAAVNVSNTLPTVVHQTSVSCGRSEDAMLEEALYSGSCFHSLPESTAATRTNLDPLFAHAIPNLMDPDRCRPPETVFGFKPSHCSSGPASVNSAPLYHHTNFAARSTSETTVSSMLPFSGSASNDLPSLPRSHTLDLFNPTSNSRASYFRPSSHMGAAPVTTPNAVPYVTSNFPTR</sequence>
<feature type="compositionally biased region" description="Polar residues" evidence="1">
    <location>
        <begin position="1005"/>
        <end position="1014"/>
    </location>
</feature>
<dbReference type="Gene3D" id="2.30.30.140">
    <property type="match status" value="1"/>
</dbReference>
<comment type="caution">
    <text evidence="3">The sequence shown here is derived from an EMBL/GenBank/DDBJ whole genome shotgun (WGS) entry which is preliminary data.</text>
</comment>
<feature type="compositionally biased region" description="Low complexity" evidence="1">
    <location>
        <begin position="441"/>
        <end position="482"/>
    </location>
</feature>
<dbReference type="Proteomes" id="UP000230066">
    <property type="component" value="Unassembled WGS sequence"/>
</dbReference>
<feature type="compositionally biased region" description="Basic residues" evidence="1">
    <location>
        <begin position="1022"/>
        <end position="1037"/>
    </location>
</feature>
<feature type="region of interest" description="Disordered" evidence="1">
    <location>
        <begin position="967"/>
        <end position="988"/>
    </location>
</feature>
<accession>A0A4E0RA01</accession>
<protein>
    <submittedName>
        <fullName evidence="3">PWWP domain-containing protein 2A</fullName>
    </submittedName>
</protein>
<feature type="region of interest" description="Disordered" evidence="1">
    <location>
        <begin position="1186"/>
        <end position="1205"/>
    </location>
</feature>
<feature type="region of interest" description="Disordered" evidence="1">
    <location>
        <begin position="244"/>
        <end position="284"/>
    </location>
</feature>
<feature type="region of interest" description="Disordered" evidence="1">
    <location>
        <begin position="758"/>
        <end position="777"/>
    </location>
</feature>
<evidence type="ECO:0000259" key="2">
    <source>
        <dbReference type="PROSITE" id="PS50812"/>
    </source>
</evidence>
<gene>
    <name evidence="3" type="ORF">D915_006020</name>
</gene>
<feature type="compositionally biased region" description="Polar residues" evidence="1">
    <location>
        <begin position="377"/>
        <end position="386"/>
    </location>
</feature>
<organism evidence="3 4">
    <name type="scientific">Fasciola hepatica</name>
    <name type="common">Liver fluke</name>
    <dbReference type="NCBI Taxonomy" id="6192"/>
    <lineage>
        <taxon>Eukaryota</taxon>
        <taxon>Metazoa</taxon>
        <taxon>Spiralia</taxon>
        <taxon>Lophotrochozoa</taxon>
        <taxon>Platyhelminthes</taxon>
        <taxon>Trematoda</taxon>
        <taxon>Digenea</taxon>
        <taxon>Plagiorchiida</taxon>
        <taxon>Echinostomata</taxon>
        <taxon>Echinostomatoidea</taxon>
        <taxon>Fasciolidae</taxon>
        <taxon>Fasciola</taxon>
    </lineage>
</organism>
<proteinExistence type="predicted"/>
<feature type="region of interest" description="Disordered" evidence="1">
    <location>
        <begin position="539"/>
        <end position="646"/>
    </location>
</feature>
<name>A0A4E0RA01_FASHE</name>
<dbReference type="SUPFAM" id="SSF63748">
    <property type="entry name" value="Tudor/PWWP/MBT"/>
    <property type="match status" value="1"/>
</dbReference>
<evidence type="ECO:0000313" key="4">
    <source>
        <dbReference type="Proteomes" id="UP000230066"/>
    </source>
</evidence>
<feature type="region of interest" description="Disordered" evidence="1">
    <location>
        <begin position="1005"/>
        <end position="1067"/>
    </location>
</feature>